<gene>
    <name evidence="2" type="ORF">GCM10009097_06890</name>
</gene>
<feature type="domain" description="HicB-like antitoxin of toxin-antitoxin system" evidence="1">
    <location>
        <begin position="3"/>
        <end position="127"/>
    </location>
</feature>
<dbReference type="PANTHER" id="PTHR34504:SF2">
    <property type="entry name" value="UPF0150 PROTEIN SSL0259"/>
    <property type="match status" value="1"/>
</dbReference>
<organism evidence="2 3">
    <name type="scientific">Pigmentiphaga daeguensis</name>
    <dbReference type="NCBI Taxonomy" id="414049"/>
    <lineage>
        <taxon>Bacteria</taxon>
        <taxon>Pseudomonadati</taxon>
        <taxon>Pseudomonadota</taxon>
        <taxon>Betaproteobacteria</taxon>
        <taxon>Burkholderiales</taxon>
        <taxon>Alcaligenaceae</taxon>
        <taxon>Pigmentiphaga</taxon>
    </lineage>
</organism>
<dbReference type="SUPFAM" id="SSF143100">
    <property type="entry name" value="TTHA1013/TTHA0281-like"/>
    <property type="match status" value="1"/>
</dbReference>
<dbReference type="EMBL" id="BAAAEN010000002">
    <property type="protein sequence ID" value="GAA0493646.1"/>
    <property type="molecule type" value="Genomic_DNA"/>
</dbReference>
<evidence type="ECO:0000259" key="1">
    <source>
        <dbReference type="Pfam" id="PF15919"/>
    </source>
</evidence>
<evidence type="ECO:0000313" key="3">
    <source>
        <dbReference type="Proteomes" id="UP001501706"/>
    </source>
</evidence>
<dbReference type="Pfam" id="PF15919">
    <property type="entry name" value="HicB_lk_antitox"/>
    <property type="match status" value="1"/>
</dbReference>
<sequence>MKYPIAIEPGSATQAWGVVVPDLPGCFSAADEGIDEAIENAKEAIEAWIEAAIDAGEDIPEPSSITDLQANPEFQGWIWAIAEIDPAVMDDTIERVNITLPRRVLARLDAKARAAGASRSAYIAQMALRPDSLKHA</sequence>
<reference evidence="2 3" key="1">
    <citation type="journal article" date="2019" name="Int. J. Syst. Evol. Microbiol.">
        <title>The Global Catalogue of Microorganisms (GCM) 10K type strain sequencing project: providing services to taxonomists for standard genome sequencing and annotation.</title>
        <authorList>
            <consortium name="The Broad Institute Genomics Platform"/>
            <consortium name="The Broad Institute Genome Sequencing Center for Infectious Disease"/>
            <person name="Wu L."/>
            <person name="Ma J."/>
        </authorList>
    </citation>
    <scope>NUCLEOTIDE SEQUENCE [LARGE SCALE GENOMIC DNA]</scope>
    <source>
        <strain evidence="2 3">JCM 14330</strain>
    </source>
</reference>
<dbReference type="InterPro" id="IPR051404">
    <property type="entry name" value="TA_system_antitoxin"/>
</dbReference>
<accession>A0ABN1BAN2</accession>
<dbReference type="InterPro" id="IPR035069">
    <property type="entry name" value="TTHA1013/TTHA0281-like"/>
</dbReference>
<protein>
    <submittedName>
        <fullName evidence="2">Type II toxin-antitoxin system HicB family antitoxin</fullName>
    </submittedName>
</protein>
<name>A0ABN1BAN2_9BURK</name>
<evidence type="ECO:0000313" key="2">
    <source>
        <dbReference type="EMBL" id="GAA0493646.1"/>
    </source>
</evidence>
<keyword evidence="3" id="KW-1185">Reference proteome</keyword>
<comment type="caution">
    <text evidence="2">The sequence shown here is derived from an EMBL/GenBank/DDBJ whole genome shotgun (WGS) entry which is preliminary data.</text>
</comment>
<dbReference type="Proteomes" id="UP001501706">
    <property type="component" value="Unassembled WGS sequence"/>
</dbReference>
<proteinExistence type="predicted"/>
<dbReference type="Gene3D" id="3.30.160.250">
    <property type="match status" value="1"/>
</dbReference>
<dbReference type="InterPro" id="IPR031807">
    <property type="entry name" value="HicB-like"/>
</dbReference>
<dbReference type="PANTHER" id="PTHR34504">
    <property type="entry name" value="ANTITOXIN HICB"/>
    <property type="match status" value="1"/>
</dbReference>
<dbReference type="RefSeq" id="WP_343927149.1">
    <property type="nucleotide sequence ID" value="NZ_BAAAEN010000002.1"/>
</dbReference>